<evidence type="ECO:0000259" key="1">
    <source>
        <dbReference type="Pfam" id="PF11738"/>
    </source>
</evidence>
<organism evidence="3 4">
    <name type="scientific">Paenibacillus sepulcri</name>
    <dbReference type="NCBI Taxonomy" id="359917"/>
    <lineage>
        <taxon>Bacteria</taxon>
        <taxon>Bacillati</taxon>
        <taxon>Bacillota</taxon>
        <taxon>Bacilli</taxon>
        <taxon>Bacillales</taxon>
        <taxon>Paenibacillaceae</taxon>
        <taxon>Paenibacillus</taxon>
    </lineage>
</organism>
<reference evidence="3 4" key="1">
    <citation type="submission" date="2021-07" db="EMBL/GenBank/DDBJ databases">
        <title>Paenibacillus radiodurans sp. nov., isolated from the southeastern edge of Tengger Desert.</title>
        <authorList>
            <person name="Zhang G."/>
        </authorList>
    </citation>
    <scope>NUCLEOTIDE SEQUENCE [LARGE SCALE GENOMIC DNA]</scope>
    <source>
        <strain evidence="3 4">CCM 7311</strain>
    </source>
</reference>
<accession>A0ABS7C4V3</accession>
<evidence type="ECO:0000259" key="2">
    <source>
        <dbReference type="Pfam" id="PF13739"/>
    </source>
</evidence>
<feature type="domain" description="Deacetylase PdaC" evidence="2">
    <location>
        <begin position="21"/>
        <end position="94"/>
    </location>
</feature>
<evidence type="ECO:0000313" key="3">
    <source>
        <dbReference type="EMBL" id="MBW7455922.1"/>
    </source>
</evidence>
<gene>
    <name evidence="3" type="ORF">K0U00_17990</name>
</gene>
<comment type="caution">
    <text evidence="3">The sequence shown here is derived from an EMBL/GenBank/DDBJ whole genome shotgun (WGS) entry which is preliminary data.</text>
</comment>
<proteinExistence type="predicted"/>
<dbReference type="InterPro" id="IPR037126">
    <property type="entry name" value="PdaC/RsiV-like_sf"/>
</dbReference>
<dbReference type="Gene3D" id="3.90.640.20">
    <property type="entry name" value="Heat-shock cognate protein, ATPase"/>
    <property type="match status" value="1"/>
</dbReference>
<dbReference type="Proteomes" id="UP001519887">
    <property type="component" value="Unassembled WGS sequence"/>
</dbReference>
<name>A0ABS7C4V3_9BACL</name>
<sequence>MAFQFPAVIHASRVTFPKAELWVPVVSGVQHAAARNTMNESIRHAVRALVAEQGSLEDPRAEMMGYFEIKTNEKNVLSLSLFNYAFTGGAHGLTLQQSLTFDTVSGRSYSLADLFKPGSSYIKRLSDLIKVQIAERQIETLEPFQSIRPDQPFYIADRALVIYFSLFELTPYAFGFPYFPISVFDLTDIISPTGPLASMDVND</sequence>
<dbReference type="EMBL" id="JAHZIK010000460">
    <property type="protein sequence ID" value="MBW7455922.1"/>
    <property type="molecule type" value="Genomic_DNA"/>
</dbReference>
<dbReference type="RefSeq" id="WP_210040625.1">
    <property type="nucleotide sequence ID" value="NZ_JBHLVU010000021.1"/>
</dbReference>
<dbReference type="InterPro" id="IPR021729">
    <property type="entry name" value="DUF3298"/>
</dbReference>
<dbReference type="Pfam" id="PF13739">
    <property type="entry name" value="PdaC"/>
    <property type="match status" value="1"/>
</dbReference>
<protein>
    <submittedName>
        <fullName evidence="3">DUF3298 and DUF4163 domain-containing protein</fullName>
    </submittedName>
</protein>
<evidence type="ECO:0000313" key="4">
    <source>
        <dbReference type="Proteomes" id="UP001519887"/>
    </source>
</evidence>
<dbReference type="Gene3D" id="3.30.565.40">
    <property type="entry name" value="Fervidobacterium nodosum Rt17-B1 like"/>
    <property type="match status" value="1"/>
</dbReference>
<dbReference type="InterPro" id="IPR025303">
    <property type="entry name" value="PdaC"/>
</dbReference>
<dbReference type="Pfam" id="PF11738">
    <property type="entry name" value="DUF3298"/>
    <property type="match status" value="1"/>
</dbReference>
<keyword evidence="4" id="KW-1185">Reference proteome</keyword>
<feature type="domain" description="DUF3298" evidence="1">
    <location>
        <begin position="112"/>
        <end position="182"/>
    </location>
</feature>